<evidence type="ECO:0000313" key="4">
    <source>
        <dbReference type="Proteomes" id="UP000182114"/>
    </source>
</evidence>
<keyword evidence="4" id="KW-1185">Reference proteome</keyword>
<dbReference type="InterPro" id="IPR052021">
    <property type="entry name" value="Type-I_RS_S_subunit"/>
</dbReference>
<proteinExistence type="predicted"/>
<dbReference type="InterPro" id="IPR044946">
    <property type="entry name" value="Restrct_endonuc_typeI_TRD_sf"/>
</dbReference>
<dbReference type="GO" id="GO:0009307">
    <property type="term" value="P:DNA restriction-modification system"/>
    <property type="evidence" value="ECO:0007669"/>
    <property type="project" value="UniProtKB-KW"/>
</dbReference>
<keyword evidence="1" id="KW-0680">Restriction system</keyword>
<organism evidence="3 4">
    <name type="scientific">Cellulophaga baltica</name>
    <dbReference type="NCBI Taxonomy" id="76594"/>
    <lineage>
        <taxon>Bacteria</taxon>
        <taxon>Pseudomonadati</taxon>
        <taxon>Bacteroidota</taxon>
        <taxon>Flavobacteriia</taxon>
        <taxon>Flavobacteriales</taxon>
        <taxon>Flavobacteriaceae</taxon>
        <taxon>Cellulophaga</taxon>
    </lineage>
</organism>
<sequence>MAKTLYDYWFVQFDFPDANGKPYKSSGGKMVFNAELKRKIPEGWEVDSFSAWIKNDKSGDWGKEKKQGNYVNKVSYIRGADLNGLNGKGEVKSPTRFILEKNNHKLLEIGDFIIEISGGSPTQSTGRMAFITKETLERFENPLICSNFCKAVTLKEEKALYNFAYEWNRLYDEGVLFGWEGKTSGIKNLLFESFVTNHQVSKPDGQVIELFYNKAKPIHAQIQTNLKQNQKLSELRDWLLPMLMNGQVTVGEVEQELGMVAEDITKYGK</sequence>
<dbReference type="Gene3D" id="3.90.220.20">
    <property type="entry name" value="DNA methylase specificity domains"/>
    <property type="match status" value="1"/>
</dbReference>
<gene>
    <name evidence="3" type="ORF">SAMN04487992_10633</name>
</gene>
<dbReference type="EMBL" id="FNBD01000006">
    <property type="protein sequence ID" value="SDE98998.1"/>
    <property type="molecule type" value="Genomic_DNA"/>
</dbReference>
<reference evidence="4" key="1">
    <citation type="submission" date="2016-10" db="EMBL/GenBank/DDBJ databases">
        <authorList>
            <person name="Varghese N."/>
            <person name="Submissions S."/>
        </authorList>
    </citation>
    <scope>NUCLEOTIDE SEQUENCE [LARGE SCALE GENOMIC DNA]</scope>
    <source>
        <strain evidence="4">DSM 24729</strain>
    </source>
</reference>
<dbReference type="PANTHER" id="PTHR30408:SF12">
    <property type="entry name" value="TYPE I RESTRICTION ENZYME MJAVIII SPECIFICITY SUBUNIT"/>
    <property type="match status" value="1"/>
</dbReference>
<dbReference type="SUPFAM" id="SSF116734">
    <property type="entry name" value="DNA methylase specificity domain"/>
    <property type="match status" value="1"/>
</dbReference>
<accession>A0A1G7HF41</accession>
<dbReference type="Proteomes" id="UP000182114">
    <property type="component" value="Unassembled WGS sequence"/>
</dbReference>
<keyword evidence="2" id="KW-0238">DNA-binding</keyword>
<protein>
    <submittedName>
        <fullName evidence="3">Type I restriction enzyme, S subunit</fullName>
    </submittedName>
</protein>
<dbReference type="GO" id="GO:0003677">
    <property type="term" value="F:DNA binding"/>
    <property type="evidence" value="ECO:0007669"/>
    <property type="project" value="UniProtKB-KW"/>
</dbReference>
<dbReference type="AlphaFoldDB" id="A0A1G7HF41"/>
<dbReference type="PANTHER" id="PTHR30408">
    <property type="entry name" value="TYPE-1 RESTRICTION ENZYME ECOKI SPECIFICITY PROTEIN"/>
    <property type="match status" value="1"/>
</dbReference>
<name>A0A1G7HF41_9FLAO</name>
<evidence type="ECO:0000256" key="2">
    <source>
        <dbReference type="ARBA" id="ARBA00023125"/>
    </source>
</evidence>
<evidence type="ECO:0000313" key="3">
    <source>
        <dbReference type="EMBL" id="SDE98998.1"/>
    </source>
</evidence>
<evidence type="ECO:0000256" key="1">
    <source>
        <dbReference type="ARBA" id="ARBA00022747"/>
    </source>
</evidence>